<feature type="domain" description="NAD(P)-binding" evidence="2">
    <location>
        <begin position="7"/>
        <end position="149"/>
    </location>
</feature>
<keyword evidence="1" id="KW-1133">Transmembrane helix</keyword>
<organism evidence="3">
    <name type="scientific">uncultured Sulfurovum sp</name>
    <dbReference type="NCBI Taxonomy" id="269237"/>
    <lineage>
        <taxon>Bacteria</taxon>
        <taxon>Pseudomonadati</taxon>
        <taxon>Campylobacterota</taxon>
        <taxon>Epsilonproteobacteria</taxon>
        <taxon>Campylobacterales</taxon>
        <taxon>Sulfurovaceae</taxon>
        <taxon>Sulfurovum</taxon>
        <taxon>environmental samples</taxon>
    </lineage>
</organism>
<dbReference type="Pfam" id="PF13460">
    <property type="entry name" value="NAD_binding_10"/>
    <property type="match status" value="1"/>
</dbReference>
<protein>
    <submittedName>
        <fullName evidence="3">UDP-glucose 4-epimerase (EC)</fullName>
        <ecNumber evidence="3">5.1.3.2</ecNumber>
    </submittedName>
</protein>
<evidence type="ECO:0000313" key="3">
    <source>
        <dbReference type="EMBL" id="CAA6804074.1"/>
    </source>
</evidence>
<accession>A0A6S6SGH6</accession>
<dbReference type="InterPro" id="IPR051207">
    <property type="entry name" value="ComplexI_NDUFA9_subunit"/>
</dbReference>
<dbReference type="GO" id="GO:0003978">
    <property type="term" value="F:UDP-glucose 4-epimerase activity"/>
    <property type="evidence" value="ECO:0007669"/>
    <property type="project" value="UniProtKB-EC"/>
</dbReference>
<sequence>MKILVIGATGFIGKVIYGFLKRGEHEVIAGVRRVQTVDDLSMEFDFSCLQHDKKLVEKLTGFDVVVNAVGIIGETKTQSFEQMHTLAPLALFDACTEARVKKVIQISALGSTNGSTLYHKSKHRADEYLKTLSLDHAILHPSIVYGDDGKSTALFQALATLPIVPLIGDGSQVLQPIALEDLVLTVKRAIESGEKSIELDLVGNKPMTYKELLEGFRKWLGLNPATFINLPSIGTNIVGKILDEPTVSADNVKMLNEGNSASVAPLKNFLNYMPVSIEERLFSTKVSNAQKLSASLYFIRPLLRLVIAFVWIWSGLVSAFLYPQPLALELLYEIGTPEVFAIPLLYLASFLDILIGILMLISYRLQDLLRLQLFVIAVYTLLLTFLAGHHWLHPFGPVLKNLPLLISIYILSRLEKFR</sequence>
<keyword evidence="1" id="KW-0472">Membrane</keyword>
<feature type="transmembrane region" description="Helical" evidence="1">
    <location>
        <begin position="342"/>
        <end position="361"/>
    </location>
</feature>
<keyword evidence="1" id="KW-0812">Transmembrane</keyword>
<feature type="transmembrane region" description="Helical" evidence="1">
    <location>
        <begin position="373"/>
        <end position="392"/>
    </location>
</feature>
<evidence type="ECO:0000259" key="2">
    <source>
        <dbReference type="Pfam" id="PF13460"/>
    </source>
</evidence>
<dbReference type="AlphaFoldDB" id="A0A6S6SGH6"/>
<dbReference type="GO" id="GO:0044877">
    <property type="term" value="F:protein-containing complex binding"/>
    <property type="evidence" value="ECO:0007669"/>
    <property type="project" value="TreeGrafter"/>
</dbReference>
<dbReference type="InterPro" id="IPR025695">
    <property type="entry name" value="DoxX-like"/>
</dbReference>
<dbReference type="Gene3D" id="3.40.50.720">
    <property type="entry name" value="NAD(P)-binding Rossmann-like Domain"/>
    <property type="match status" value="1"/>
</dbReference>
<evidence type="ECO:0000256" key="1">
    <source>
        <dbReference type="SAM" id="Phobius"/>
    </source>
</evidence>
<proteinExistence type="predicted"/>
<dbReference type="EC" id="5.1.3.2" evidence="3"/>
<dbReference type="PANTHER" id="PTHR12126:SF11">
    <property type="entry name" value="NADH DEHYDROGENASE [UBIQUINONE] 1 ALPHA SUBCOMPLEX SUBUNIT 9, MITOCHONDRIAL"/>
    <property type="match status" value="1"/>
</dbReference>
<reference evidence="3" key="1">
    <citation type="submission" date="2020-01" db="EMBL/GenBank/DDBJ databases">
        <authorList>
            <person name="Meier V. D."/>
            <person name="Meier V D."/>
        </authorList>
    </citation>
    <scope>NUCLEOTIDE SEQUENCE</scope>
    <source>
        <strain evidence="3">HLG_WM_MAG_05</strain>
    </source>
</reference>
<dbReference type="InterPro" id="IPR016040">
    <property type="entry name" value="NAD(P)-bd_dom"/>
</dbReference>
<dbReference type="PANTHER" id="PTHR12126">
    <property type="entry name" value="NADH-UBIQUINONE OXIDOREDUCTASE 39 KDA SUBUNIT-RELATED"/>
    <property type="match status" value="1"/>
</dbReference>
<dbReference type="Pfam" id="PF13781">
    <property type="entry name" value="DoxX_3"/>
    <property type="match status" value="1"/>
</dbReference>
<feature type="transmembrane region" description="Helical" evidence="1">
    <location>
        <begin position="302"/>
        <end position="322"/>
    </location>
</feature>
<dbReference type="EMBL" id="CACVAU010000013">
    <property type="protein sequence ID" value="CAA6804074.1"/>
    <property type="molecule type" value="Genomic_DNA"/>
</dbReference>
<dbReference type="SUPFAM" id="SSF51735">
    <property type="entry name" value="NAD(P)-binding Rossmann-fold domains"/>
    <property type="match status" value="1"/>
</dbReference>
<gene>
    <name evidence="3" type="ORF">HELGO_WM11807</name>
</gene>
<name>A0A6S6SGH6_9BACT</name>
<keyword evidence="3" id="KW-0413">Isomerase</keyword>
<dbReference type="InterPro" id="IPR036291">
    <property type="entry name" value="NAD(P)-bd_dom_sf"/>
</dbReference>